<protein>
    <submittedName>
        <fullName evidence="1">Uncharacterized protein</fullName>
    </submittedName>
</protein>
<name>A0A8J7GS65_9ACTN</name>
<evidence type="ECO:0000313" key="2">
    <source>
        <dbReference type="Proteomes" id="UP000622552"/>
    </source>
</evidence>
<dbReference type="EMBL" id="JADOUF010000001">
    <property type="protein sequence ID" value="MBG6136036.1"/>
    <property type="molecule type" value="Genomic_DNA"/>
</dbReference>
<gene>
    <name evidence="1" type="ORF">IW245_002230</name>
</gene>
<comment type="caution">
    <text evidence="1">The sequence shown here is derived from an EMBL/GenBank/DDBJ whole genome shotgun (WGS) entry which is preliminary data.</text>
</comment>
<evidence type="ECO:0000313" key="1">
    <source>
        <dbReference type="EMBL" id="MBG6136036.1"/>
    </source>
</evidence>
<reference evidence="1" key="1">
    <citation type="submission" date="2020-11" db="EMBL/GenBank/DDBJ databases">
        <title>Sequencing the genomes of 1000 actinobacteria strains.</title>
        <authorList>
            <person name="Klenk H.-P."/>
        </authorList>
    </citation>
    <scope>NUCLEOTIDE SEQUENCE</scope>
    <source>
        <strain evidence="1">DSM 45356</strain>
    </source>
</reference>
<dbReference type="Proteomes" id="UP000622552">
    <property type="component" value="Unassembled WGS sequence"/>
</dbReference>
<sequence length="88" mass="9604">MVFDLDDTEGPMLDEVYHGTWFNKHRRLESAKAHAALGCRLVHGCQSVPNQSGGALVPYGASLDTTKAELSAFRTEWIAAVESNRVTA</sequence>
<proteinExistence type="predicted"/>
<accession>A0A8J7GS65</accession>
<dbReference type="RefSeq" id="WP_197003076.1">
    <property type="nucleotide sequence ID" value="NZ_BONS01000001.1"/>
</dbReference>
<keyword evidence="2" id="KW-1185">Reference proteome</keyword>
<organism evidence="1 2">
    <name type="scientific">Longispora fulva</name>
    <dbReference type="NCBI Taxonomy" id="619741"/>
    <lineage>
        <taxon>Bacteria</taxon>
        <taxon>Bacillati</taxon>
        <taxon>Actinomycetota</taxon>
        <taxon>Actinomycetes</taxon>
        <taxon>Micromonosporales</taxon>
        <taxon>Micromonosporaceae</taxon>
        <taxon>Longispora</taxon>
    </lineage>
</organism>
<dbReference type="AlphaFoldDB" id="A0A8J7GS65"/>